<dbReference type="AlphaFoldDB" id="A0A5R8KGI1"/>
<keyword evidence="2" id="KW-1185">Reference proteome</keyword>
<comment type="caution">
    <text evidence="1">The sequence shown here is derived from an EMBL/GenBank/DDBJ whole genome shotgun (WGS) entry which is preliminary data.</text>
</comment>
<protein>
    <submittedName>
        <fullName evidence="1">Uncharacterized protein</fullName>
    </submittedName>
</protein>
<dbReference type="Proteomes" id="UP000306196">
    <property type="component" value="Unassembled WGS sequence"/>
</dbReference>
<evidence type="ECO:0000313" key="1">
    <source>
        <dbReference type="EMBL" id="TLD71065.1"/>
    </source>
</evidence>
<gene>
    <name evidence="1" type="ORF">FEM03_09130</name>
</gene>
<evidence type="ECO:0000313" key="2">
    <source>
        <dbReference type="Proteomes" id="UP000306196"/>
    </source>
</evidence>
<sequence>MDIEYFSQPNVLLIDGHEPKAVALLREQLAELAQGRIGSFAVHKLPGFRSVEGSQLFAERDTWDSGVHPDPKPPVFRCRLTPLTWQNIEVLLEPLSEGGYFGSSHQLLDHHGEVQLIIAGGRGW</sequence>
<organism evidence="1 2">
    <name type="scientific">Phragmitibacter flavus</name>
    <dbReference type="NCBI Taxonomy" id="2576071"/>
    <lineage>
        <taxon>Bacteria</taxon>
        <taxon>Pseudomonadati</taxon>
        <taxon>Verrucomicrobiota</taxon>
        <taxon>Verrucomicrobiia</taxon>
        <taxon>Verrucomicrobiales</taxon>
        <taxon>Verrucomicrobiaceae</taxon>
        <taxon>Phragmitibacter</taxon>
    </lineage>
</organism>
<dbReference type="RefSeq" id="WP_138085894.1">
    <property type="nucleotide sequence ID" value="NZ_VAUV01000006.1"/>
</dbReference>
<proteinExistence type="predicted"/>
<dbReference type="EMBL" id="VAUV01000006">
    <property type="protein sequence ID" value="TLD71065.1"/>
    <property type="molecule type" value="Genomic_DNA"/>
</dbReference>
<name>A0A5R8KGI1_9BACT</name>
<accession>A0A5R8KGI1</accession>
<reference evidence="1 2" key="1">
    <citation type="submission" date="2019-05" db="EMBL/GenBank/DDBJ databases">
        <title>Verrucobacter flavum gen. nov., sp. nov. a new member of the family Verrucomicrobiaceae.</title>
        <authorList>
            <person name="Szuroczki S."/>
            <person name="Abbaszade G."/>
            <person name="Szabo A."/>
            <person name="Felfoldi T."/>
            <person name="Schumann P."/>
            <person name="Boka K."/>
            <person name="Keki Z."/>
            <person name="Toumi M."/>
            <person name="Toth E."/>
        </authorList>
    </citation>
    <scope>NUCLEOTIDE SEQUENCE [LARGE SCALE GENOMIC DNA]</scope>
    <source>
        <strain evidence="1 2">MG-N-17</strain>
    </source>
</reference>